<feature type="coiled-coil region" evidence="1">
    <location>
        <begin position="2435"/>
        <end position="2497"/>
    </location>
</feature>
<accession>A0A1J4JI85</accession>
<feature type="compositionally biased region" description="Low complexity" evidence="2">
    <location>
        <begin position="2205"/>
        <end position="2217"/>
    </location>
</feature>
<feature type="coiled-coil region" evidence="1">
    <location>
        <begin position="2589"/>
        <end position="2616"/>
    </location>
</feature>
<feature type="coiled-coil region" evidence="1">
    <location>
        <begin position="395"/>
        <end position="422"/>
    </location>
</feature>
<sequence length="2637" mass="313480">MSKKSKLPSLFGPRIDAIRLKKMHASQLKSFVDDLSHEQTEYRNQMHLLLVNTKSVNEANLKLEEAIKNRKMQMRKLIKKLARFSEKLEDAEKNQKNEIKHLKHAKKRQENIKKYSNPENFEKKVSQLQDEIETLNNDCEKFYQQKLSDEKYISRIVNMKILYEKLLEINKNFSDKAKKLIQNEGNMKSQSKRNNTILNEKQKREQKYQILLLEKRMERNNQIKDYLNVLNEKNNQNLEYEIEKEGFKIHKRIIEANKNLEVIDNAVNIGKKPVDELDSSCSETSAMSSVSTFSRKDHSLLNQSDFKFPDLPNQQKTPMNRPRKRNQTFMTPSIPPINLENHSPRRKITVMPALSPRKPEDEDDNDLNEIARSLLNSSETNQGAENELINYSINEENKLNEEKKLNEENNNINQNNNQDINQDFYQNMNRGNNQNNNTHNHGDDLDFLEINDFSDDIPDVGIFIDIEEQYRNIFEEKDILIDILPQNFAYQEKFPLVDLFSIRVPKHRKPLPVNKRRKRILYQEFLEDGDFVKLLRNNPDYSILQEDGAKIKRTKQYQYFKHRKKRCFRDPVYEFYYENGNIVKRPINFILKNVGKRLKRIQKPIFEYFLNNDKDITKKRVKFIDEQIEDEQGNVIKVKNPDYSNRIEYKINKNEDGSIEIVKSLIDYKEEEIESEGGTTRKVNVKNEKPEFYYKEMPTNQTNNNEITDNHTTNEIMLEKKLIEYETVEIDGQNVLVPKLPETENVFVEDRLGQIIEKSQIIETIEIESEGGSKYLVQKEIDPIENEYYESEDEFGDMNIKKRLVNFVKDGEFFKRIENKNKKPGFYENEKGEFVEFCAENTEICDIESENGTIRKTIKENKPICKMEIQTQNGLIEQDVEFEKEKIDEKIFWIRKPVDDLFFIEKENESGEKIIECKRIDLVKNGNKFLDPNVKEHYEETEYESESGTKRKVLKLKNSKAENENEIPFELDEKYKLLLVNLPNGEKQKIYVEKAEEGEEEEKNFSDSKQIDNFYYFEEIDEKGNEKIIKIPKQYQIVSKTIDGKNFLFREEVTPFNSTVYLENSDGEIIKEKIDYEVVEKINDDGETIKVWKKKKKQDGLRNDEYYTYYEIIRNDGQKEIIPKKCVYEVKKQKMHDESFHNVYVKKKEEDFDYEYFELDNGEIVKIKVYENEIPMVCSDLVTRKVKRAKIPEIFRFIKTENGDLEKRTIEFTPPIETLTELDDVIMVHKPIDPFEYENIEFILENGEIQSMKIKVKYVKTFDGPHQIIWEKVKPPYRSIEMVLEDGTTKLITIDPDENAEFREIITKDGIKRIIKSTYGTNDFDTFEYEYEYDKNINDNGEKVVSKKKYISAKNNNSSDLNSNNNLDEYEYEYENIINENNIIQVKRMKMNKLSNSGSSKVSKSKGNKDDSSIYAFDEYEYSSEYVSDEHDEKAKMNNKRRIKYADEISEGDTFRKIKNIIELAEGDIDSFDRQSNQNNSQTKNNFKNHYEWAEIDTEGISSIVSENENVSRRSCRSRRSENNDENFDGSHLYHNNNDINSFIEPRKSLSRRSIRYNSMKDKHENLNNEIEDESEYEYEIDDENSHKTLSKEQIHFKLEEEISNGCNTHFVKQQKEKETNSDIDKFDERENDYLYTLDISENGLKKIKRIPKKYQFIDEYKEEFGKAIKVKKPFYDEEFDYEYDEFINEDGSKVRINKTKIKYENTTLESEDGKKFLVHQPILGNNYEFVETDNGDIIQKKKNIIACKEGNSLINRNGKPLNKSQNKVCFNDEKENEIEDEYEYDENDNKIPIEFEYYTDEQNRKVKRKKMNHRTEYYEIEDGIIEKIDLIQCHKKVLNGEGKIKTLCYYPNPYQIEYYCDEDTPKDIKQTTLTFEQYETCLNSYVSIIINKRKPQNYDFEYVEIPISDKEVDKDNPNNKSDSRLVIVKRLKRFHIIRENEKITRCFLNPVDFEFDEKGNQIKVEYEKKEIEINGENVIVNIRKPEFEYVQLNRLILYRPIQYDYKIDDDLKIIRIPKEEFDIVEEFDKEKCSTKMKSIPRPFEFVKMKNNENGDEIIVKKYQNFVYIQKVDPETEKLINVRVSRSHAGKSEVSQEQNYLWNNASTENSVISENDFHNSYLEKEKRKNRKKTKKLVNKWPVDDNGNIQRPVKRKRSQLSRSSSIEQFLPSAAKKLLESESSYSVSPEMSRCISARRNVIHHSRSNQGSSDNSSGHDLNTGNQNKNCKGKESVEVYDDLYDGDYSCDSYDDPDDIFDLDEDGVYRKPIDNRAFSKKIVQDILQRKMEHVRLELEYKDSLFLLESLRNDNQDLSDEIDFLLFTIKHSIPPSKIENVIQIYIKEVSPKINDYYVTTTMTDIKNEDINKQINEQNKFMNVPAMIEEEKEKLIVFNRRLEVQNEKMDRFQNLFEFYDLEMKDKNQEYQELLKIDASEPIRRLRQKYQRLRGTIQNLNDKMDQNINEEKDKIKEIKVLKCKLEDQKNLHDMLKKKILEMKKNKRPNVQTLIKTMEICKKSESMHRGKMKMIKMEEEAIEDYIRQLKEEIKAELSPDNEEYIQQMKEQIGNLKMIYKSTAEPNTTHRILSCPEEIFLMDQEIKQINQEMKKLEKSEVTLNDRIENIVRTLSSKRIKIPMKWAF</sequence>
<feature type="region of interest" description="Disordered" evidence="2">
    <location>
        <begin position="303"/>
        <end position="341"/>
    </location>
</feature>
<protein>
    <submittedName>
        <fullName evidence="3">Uncharacterized protein</fullName>
    </submittedName>
</protein>
<evidence type="ECO:0000313" key="4">
    <source>
        <dbReference type="Proteomes" id="UP000179807"/>
    </source>
</evidence>
<dbReference type="RefSeq" id="XP_068351538.1">
    <property type="nucleotide sequence ID" value="XM_068510131.1"/>
</dbReference>
<feature type="region of interest" description="Disordered" evidence="2">
    <location>
        <begin position="2138"/>
        <end position="2164"/>
    </location>
</feature>
<feature type="region of interest" description="Disordered" evidence="2">
    <location>
        <begin position="2202"/>
        <end position="2229"/>
    </location>
</feature>
<name>A0A1J4JI85_9EUKA</name>
<keyword evidence="1" id="KW-0175">Coiled coil</keyword>
<dbReference type="Proteomes" id="UP000179807">
    <property type="component" value="Unassembled WGS sequence"/>
</dbReference>
<feature type="region of interest" description="Disordered" evidence="2">
    <location>
        <begin position="1507"/>
        <end position="1539"/>
    </location>
</feature>
<proteinExistence type="predicted"/>
<keyword evidence="4" id="KW-1185">Reference proteome</keyword>
<feature type="coiled-coil region" evidence="1">
    <location>
        <begin position="56"/>
        <end position="183"/>
    </location>
</feature>
<reference evidence="3" key="1">
    <citation type="submission" date="2016-10" db="EMBL/GenBank/DDBJ databases">
        <authorList>
            <person name="Benchimol M."/>
            <person name="Almeida L.G."/>
            <person name="Vasconcelos A.T."/>
            <person name="Perreira-Neves A."/>
            <person name="Rosa I.A."/>
            <person name="Tasca T."/>
            <person name="Bogo M.R."/>
            <person name="de Souza W."/>
        </authorList>
    </citation>
    <scope>NUCLEOTIDE SEQUENCE [LARGE SCALE GENOMIC DNA]</scope>
    <source>
        <strain evidence="3">K</strain>
    </source>
</reference>
<evidence type="ECO:0000256" key="1">
    <source>
        <dbReference type="SAM" id="Coils"/>
    </source>
</evidence>
<evidence type="ECO:0000256" key="2">
    <source>
        <dbReference type="SAM" id="MobiDB-lite"/>
    </source>
</evidence>
<dbReference type="VEuPathDB" id="TrichDB:TRFO_35217"/>
<dbReference type="GeneID" id="94844835"/>
<gene>
    <name evidence="3" type="ORF">TRFO_35217</name>
</gene>
<evidence type="ECO:0000313" key="3">
    <source>
        <dbReference type="EMBL" id="OHS98401.1"/>
    </source>
</evidence>
<comment type="caution">
    <text evidence="3">The sequence shown here is derived from an EMBL/GenBank/DDBJ whole genome shotgun (WGS) entry which is preliminary data.</text>
</comment>
<organism evidence="3 4">
    <name type="scientific">Tritrichomonas foetus</name>
    <dbReference type="NCBI Taxonomy" id="1144522"/>
    <lineage>
        <taxon>Eukaryota</taxon>
        <taxon>Metamonada</taxon>
        <taxon>Parabasalia</taxon>
        <taxon>Tritrichomonadida</taxon>
        <taxon>Tritrichomonadidae</taxon>
        <taxon>Tritrichomonas</taxon>
    </lineage>
</organism>
<dbReference type="EMBL" id="MLAK01001058">
    <property type="protein sequence ID" value="OHS98401.1"/>
    <property type="molecule type" value="Genomic_DNA"/>
</dbReference>